<accession>A0AC34PZT3</accession>
<sequence length="69" mass="8162">MDSRNNISVFCHVSKQWKKENEADLRSQFEGDDSEFATHIVTHFRKNVTKEDKQRYKEMADSQSLVIDL</sequence>
<evidence type="ECO:0000313" key="1">
    <source>
        <dbReference type="Proteomes" id="UP000887576"/>
    </source>
</evidence>
<protein>
    <submittedName>
        <fullName evidence="2">Uncharacterized protein</fullName>
    </submittedName>
</protein>
<proteinExistence type="predicted"/>
<dbReference type="WBParaSite" id="JU765_v2.g1144.t1">
    <property type="protein sequence ID" value="JU765_v2.g1144.t1"/>
    <property type="gene ID" value="JU765_v2.g1144"/>
</dbReference>
<reference evidence="2" key="1">
    <citation type="submission" date="2022-11" db="UniProtKB">
        <authorList>
            <consortium name="WormBaseParasite"/>
        </authorList>
    </citation>
    <scope>IDENTIFICATION</scope>
</reference>
<evidence type="ECO:0000313" key="2">
    <source>
        <dbReference type="WBParaSite" id="JU765_v2.g1144.t1"/>
    </source>
</evidence>
<name>A0AC34PZT3_9BILA</name>
<organism evidence="1 2">
    <name type="scientific">Panagrolaimus sp. JU765</name>
    <dbReference type="NCBI Taxonomy" id="591449"/>
    <lineage>
        <taxon>Eukaryota</taxon>
        <taxon>Metazoa</taxon>
        <taxon>Ecdysozoa</taxon>
        <taxon>Nematoda</taxon>
        <taxon>Chromadorea</taxon>
        <taxon>Rhabditida</taxon>
        <taxon>Tylenchina</taxon>
        <taxon>Panagrolaimomorpha</taxon>
        <taxon>Panagrolaimoidea</taxon>
        <taxon>Panagrolaimidae</taxon>
        <taxon>Panagrolaimus</taxon>
    </lineage>
</organism>
<dbReference type="Proteomes" id="UP000887576">
    <property type="component" value="Unplaced"/>
</dbReference>